<proteinExistence type="predicted"/>
<accession>A0A6J4HYU5</accession>
<feature type="non-terminal residue" evidence="2">
    <location>
        <position position="1"/>
    </location>
</feature>
<feature type="compositionally biased region" description="Basic residues" evidence="1">
    <location>
        <begin position="63"/>
        <end position="72"/>
    </location>
</feature>
<gene>
    <name evidence="2" type="ORF">AVDCRST_MAG77-1330</name>
</gene>
<protein>
    <submittedName>
        <fullName evidence="2">Uncharacterized protein</fullName>
    </submittedName>
</protein>
<feature type="compositionally biased region" description="Basic and acidic residues" evidence="1">
    <location>
        <begin position="34"/>
        <end position="46"/>
    </location>
</feature>
<reference evidence="2" key="1">
    <citation type="submission" date="2020-02" db="EMBL/GenBank/DDBJ databases">
        <authorList>
            <person name="Meier V. D."/>
        </authorList>
    </citation>
    <scope>NUCLEOTIDE SEQUENCE</scope>
    <source>
        <strain evidence="2">AVDCRST_MAG77</strain>
    </source>
</reference>
<dbReference type="AlphaFoldDB" id="A0A6J4HYU5"/>
<feature type="region of interest" description="Disordered" evidence="1">
    <location>
        <begin position="1"/>
        <end position="72"/>
    </location>
</feature>
<organism evidence="2">
    <name type="scientific">uncultured Chloroflexota bacterium</name>
    <dbReference type="NCBI Taxonomy" id="166587"/>
    <lineage>
        <taxon>Bacteria</taxon>
        <taxon>Bacillati</taxon>
        <taxon>Chloroflexota</taxon>
        <taxon>environmental samples</taxon>
    </lineage>
</organism>
<feature type="non-terminal residue" evidence="2">
    <location>
        <position position="72"/>
    </location>
</feature>
<name>A0A6J4HYU5_9CHLR</name>
<dbReference type="EMBL" id="CADCTC010000085">
    <property type="protein sequence ID" value="CAA9237756.1"/>
    <property type="molecule type" value="Genomic_DNA"/>
</dbReference>
<feature type="compositionally biased region" description="Basic and acidic residues" evidence="1">
    <location>
        <begin position="11"/>
        <end position="21"/>
    </location>
</feature>
<sequence>DDYLDSQTGRVRRDSGLDRGRVGPLDRGVGRRCGPRDARGPGDPRRGGRGVVGGRDGRPLGSSRRRGLRSSS</sequence>
<evidence type="ECO:0000313" key="2">
    <source>
        <dbReference type="EMBL" id="CAA9237756.1"/>
    </source>
</evidence>
<evidence type="ECO:0000256" key="1">
    <source>
        <dbReference type="SAM" id="MobiDB-lite"/>
    </source>
</evidence>